<keyword evidence="1" id="KW-0378">Hydrolase</keyword>
<sequence length="289" mass="32723">MRLFILLGVSALEVVTVENKKCHINLGSCDQWSPCCNTEGWCGTGFSHCGSTCFEAGNHNGTKCMPEPKCITKKYTVADRNISPIANYNGSYTNTDFIVEGDYQVRDSTVILKMSRPKTGTTMYSTRYMQYGRASARIKTSRTGGVVSSFILMAKDKDEIDFEWVGNKQTETQTNWYSKGKFPIWPLNHGANFPTKNTHDSFTKYTIDWSPNRIQWIVDGKVLRTLPRTDSQYPTSPSRFSFGIWDGGSGEEGTRIWAGGYVDWNSKDMQEQGYFDVQIKDIQVECYHA</sequence>
<organism evidence="1 2">
    <name type="scientific">Entomophthora muscae</name>
    <dbReference type="NCBI Taxonomy" id="34485"/>
    <lineage>
        <taxon>Eukaryota</taxon>
        <taxon>Fungi</taxon>
        <taxon>Fungi incertae sedis</taxon>
        <taxon>Zoopagomycota</taxon>
        <taxon>Entomophthoromycotina</taxon>
        <taxon>Entomophthoromycetes</taxon>
        <taxon>Entomophthorales</taxon>
        <taxon>Entomophthoraceae</taxon>
        <taxon>Entomophthora</taxon>
    </lineage>
</organism>
<comment type="caution">
    <text evidence="1">The sequence shown here is derived from an EMBL/GenBank/DDBJ whole genome shotgun (WGS) entry which is preliminary data.</text>
</comment>
<name>A0ACC2T8S9_9FUNG</name>
<keyword evidence="1" id="KW-0326">Glycosidase</keyword>
<evidence type="ECO:0000313" key="2">
    <source>
        <dbReference type="Proteomes" id="UP001165960"/>
    </source>
</evidence>
<dbReference type="EMBL" id="QTSX02003553">
    <property type="protein sequence ID" value="KAJ9071035.1"/>
    <property type="molecule type" value="Genomic_DNA"/>
</dbReference>
<evidence type="ECO:0000313" key="1">
    <source>
        <dbReference type="EMBL" id="KAJ9071035.1"/>
    </source>
</evidence>
<reference evidence="1" key="1">
    <citation type="submission" date="2022-04" db="EMBL/GenBank/DDBJ databases">
        <title>Genome of the entomopathogenic fungus Entomophthora muscae.</title>
        <authorList>
            <person name="Elya C."/>
            <person name="Lovett B.R."/>
            <person name="Lee E."/>
            <person name="Macias A.M."/>
            <person name="Hajek A.E."/>
            <person name="De Bivort B.L."/>
            <person name="Kasson M.T."/>
            <person name="De Fine Licht H.H."/>
            <person name="Stajich J.E."/>
        </authorList>
    </citation>
    <scope>NUCLEOTIDE SEQUENCE</scope>
    <source>
        <strain evidence="1">Berkeley</strain>
    </source>
</reference>
<accession>A0ACC2T8S9</accession>
<keyword evidence="2" id="KW-1185">Reference proteome</keyword>
<gene>
    <name evidence="1" type="primary">UTR2_7</name>
    <name evidence="1" type="ORF">DSO57_1001283</name>
</gene>
<dbReference type="Proteomes" id="UP001165960">
    <property type="component" value="Unassembled WGS sequence"/>
</dbReference>
<proteinExistence type="predicted"/>
<protein>
    <submittedName>
        <fullName evidence="1">Glycosidase CRH2</fullName>
    </submittedName>
</protein>